<dbReference type="AlphaFoldDB" id="A0A7R7EKA4"/>
<feature type="chain" id="PRO_5032380439" description="Glycosyl hydrolase-like 10 domain-containing protein" evidence="2">
    <location>
        <begin position="25"/>
        <end position="684"/>
    </location>
</feature>
<dbReference type="Gene3D" id="3.20.20.80">
    <property type="entry name" value="Glycosidases"/>
    <property type="match status" value="1"/>
</dbReference>
<dbReference type="InterPro" id="IPR036582">
    <property type="entry name" value="Mao_N_sf"/>
</dbReference>
<evidence type="ECO:0000256" key="1">
    <source>
        <dbReference type="ARBA" id="ARBA00022729"/>
    </source>
</evidence>
<proteinExistence type="predicted"/>
<feature type="domain" description="Glycosyl hydrolase-like 10" evidence="3">
    <location>
        <begin position="320"/>
        <end position="631"/>
    </location>
</feature>
<dbReference type="InterPro" id="IPR017853">
    <property type="entry name" value="GH"/>
</dbReference>
<feature type="domain" description="Copper amine oxidase-like N-terminal" evidence="4">
    <location>
        <begin position="189"/>
        <end position="301"/>
    </location>
</feature>
<dbReference type="EMBL" id="AP024169">
    <property type="protein sequence ID" value="BCN30328.1"/>
    <property type="molecule type" value="Genomic_DNA"/>
</dbReference>
<dbReference type="PANTHER" id="PTHR43405:SF1">
    <property type="entry name" value="GLYCOSYL HYDROLASE DIGH"/>
    <property type="match status" value="1"/>
</dbReference>
<keyword evidence="6" id="KW-1185">Reference proteome</keyword>
<evidence type="ECO:0000259" key="4">
    <source>
        <dbReference type="Pfam" id="PF07833"/>
    </source>
</evidence>
<dbReference type="SUPFAM" id="SSF55383">
    <property type="entry name" value="Copper amine oxidase, domain N"/>
    <property type="match status" value="3"/>
</dbReference>
<feature type="signal peptide" evidence="2">
    <location>
        <begin position="1"/>
        <end position="24"/>
    </location>
</feature>
<name>A0A7R7EKA4_9FIRM</name>
<feature type="domain" description="Copper amine oxidase-like N-terminal" evidence="4">
    <location>
        <begin position="48"/>
        <end position="162"/>
    </location>
</feature>
<dbReference type="InterPro" id="IPR003790">
    <property type="entry name" value="GHL10"/>
</dbReference>
<dbReference type="InterPro" id="IPR012854">
    <property type="entry name" value="Cu_amine_oxidase-like_N"/>
</dbReference>
<keyword evidence="1 2" id="KW-0732">Signal</keyword>
<gene>
    <name evidence="5" type="ORF">bsdtb5_16230</name>
</gene>
<dbReference type="Gene3D" id="3.30.457.10">
    <property type="entry name" value="Copper amine oxidase-like, N-terminal domain"/>
    <property type="match status" value="2"/>
</dbReference>
<reference evidence="5 6" key="1">
    <citation type="submission" date="2020-11" db="EMBL/GenBank/DDBJ databases">
        <title>Draft genome sequencing of a Lachnospiraceae strain isolated from anoxic soil subjected to BSD treatment.</title>
        <authorList>
            <person name="Uek A."/>
            <person name="Tonouchi A."/>
        </authorList>
    </citation>
    <scope>NUCLEOTIDE SEQUENCE [LARGE SCALE GENOMIC DNA]</scope>
    <source>
        <strain evidence="5 6">TB5</strain>
    </source>
</reference>
<dbReference type="KEGG" id="ahb:bsdtb5_16230"/>
<dbReference type="Proteomes" id="UP000595897">
    <property type="component" value="Chromosome"/>
</dbReference>
<sequence>MKKNIKIVLILVICLLCFPIVASAATGIKITYNGKTTTYKDKVLNTSLNGTKIDISKTPGILVDGYAMLPYKPVFVDSKIHATSSYSSTKDTIKLTYKDKVILMTLGKKTATVNGVAKTMPVAPRKVTYVSSGKTTILVPSRFIADTFGLTYNWNSKTTTVELVKKGIDLKYDSKWYTYTGKQLKITTKGNAVATNMPGIIIENTELVPANSVFKVGVGASYSYNSDSKVITIKRYRKTVKLTLGSNIASVNGVNKTMDTNARLVYLNEKGSWYVMVPASFVAKSLGLKYSFDTTTNTCIIKEPSSFGSIASLTNKSSTELRAMWISYLEFGTTAKTKEQFETMIDTMYDNCVSYGMNAVVVQVRPFADALYPSNYFPWSAYVSGEQGKSVDYDPLKYMVSAAHDRGLEFHAWINPYRVSLSSDYSKLSDDNIAKVWHESEDKNRNVLSYSNKLYFNPAIPEVRSLIVNGVKELVKNYNIDGIHMDDYFYPTFSKDNVSSTFDATEYKAYVEENKENGVESLSIADWRRKNVTTLVKKIYSSIKTIDPGVAFGIAPAANLSNLRSTLQHYVDIDTWVSKAAYVDYLCPQIYWGFDYGAYSYDKVMDQWAELNADKIIKLYSGLAVYKAGTSESAEWKNDDEILMKQVEYSREDNKVNGFMFFRYEHFLKTYTQNAINNMLSLWQ</sequence>
<dbReference type="PANTHER" id="PTHR43405">
    <property type="entry name" value="GLYCOSYL HYDROLASE DIGH"/>
    <property type="match status" value="1"/>
</dbReference>
<dbReference type="InterPro" id="IPR052177">
    <property type="entry name" value="Divisome_Glycosyl_Hydrolase"/>
</dbReference>
<evidence type="ECO:0000313" key="6">
    <source>
        <dbReference type="Proteomes" id="UP000595897"/>
    </source>
</evidence>
<evidence type="ECO:0000313" key="5">
    <source>
        <dbReference type="EMBL" id="BCN30328.1"/>
    </source>
</evidence>
<dbReference type="SUPFAM" id="SSF51445">
    <property type="entry name" value="(Trans)glycosidases"/>
    <property type="match status" value="1"/>
</dbReference>
<evidence type="ECO:0000256" key="2">
    <source>
        <dbReference type="SAM" id="SignalP"/>
    </source>
</evidence>
<evidence type="ECO:0000259" key="3">
    <source>
        <dbReference type="Pfam" id="PF02638"/>
    </source>
</evidence>
<protein>
    <recommendedName>
        <fullName evidence="7">Glycosyl hydrolase-like 10 domain-containing protein</fullName>
    </recommendedName>
</protein>
<organism evidence="5 6">
    <name type="scientific">Anaeromicropila herbilytica</name>
    <dbReference type="NCBI Taxonomy" id="2785025"/>
    <lineage>
        <taxon>Bacteria</taxon>
        <taxon>Bacillati</taxon>
        <taxon>Bacillota</taxon>
        <taxon>Clostridia</taxon>
        <taxon>Lachnospirales</taxon>
        <taxon>Lachnospiraceae</taxon>
        <taxon>Anaeromicropila</taxon>
    </lineage>
</organism>
<accession>A0A7R7EKA4</accession>
<dbReference type="Pfam" id="PF02638">
    <property type="entry name" value="GHL10"/>
    <property type="match status" value="1"/>
</dbReference>
<dbReference type="Pfam" id="PF07833">
    <property type="entry name" value="Cu_amine_oxidN1"/>
    <property type="match status" value="2"/>
</dbReference>
<dbReference type="RefSeq" id="WP_271715557.1">
    <property type="nucleotide sequence ID" value="NZ_AP024169.1"/>
</dbReference>
<evidence type="ECO:0008006" key="7">
    <source>
        <dbReference type="Google" id="ProtNLM"/>
    </source>
</evidence>